<dbReference type="EMBL" id="QFCR01000013">
    <property type="protein sequence ID" value="TNK90266.1"/>
    <property type="molecule type" value="Genomic_DNA"/>
</dbReference>
<comment type="caution">
    <text evidence="4">The sequence shown here is derived from an EMBL/GenBank/DDBJ whole genome shotgun (WGS) entry which is preliminary data.</text>
</comment>
<dbReference type="GO" id="GO:0005737">
    <property type="term" value="C:cytoplasm"/>
    <property type="evidence" value="ECO:0007669"/>
    <property type="project" value="UniProtKB-SubCell"/>
</dbReference>
<dbReference type="PIRSF" id="PIRSF006276">
    <property type="entry name" value="UspA"/>
    <property type="match status" value="1"/>
</dbReference>
<dbReference type="InterPro" id="IPR006015">
    <property type="entry name" value="Universal_stress_UspA"/>
</dbReference>
<protein>
    <recommendedName>
        <fullName evidence="2">Universal stress protein</fullName>
    </recommendedName>
</protein>
<evidence type="ECO:0000313" key="4">
    <source>
        <dbReference type="EMBL" id="TNK90266.1"/>
    </source>
</evidence>
<proteinExistence type="inferred from homology"/>
<dbReference type="PRINTS" id="PR01438">
    <property type="entry name" value="UNVRSLSTRESS"/>
</dbReference>
<dbReference type="AlphaFoldDB" id="A0A5C4TIL6"/>
<organism evidence="4 5">
    <name type="scientific">Fructilactobacillus sanfranciscensis</name>
    <name type="common">Lactobacillus sanfranciscensis</name>
    <dbReference type="NCBI Taxonomy" id="1625"/>
    <lineage>
        <taxon>Bacteria</taxon>
        <taxon>Bacillati</taxon>
        <taxon>Bacillota</taxon>
        <taxon>Bacilli</taxon>
        <taxon>Lactobacillales</taxon>
        <taxon>Lactobacillaceae</taxon>
        <taxon>Fructilactobacillus</taxon>
    </lineage>
</organism>
<dbReference type="InterPro" id="IPR006016">
    <property type="entry name" value="UspA"/>
</dbReference>
<gene>
    <name evidence="4" type="ORF">DID87_04855</name>
</gene>
<comment type="subcellular location">
    <subcellularLocation>
        <location evidence="2">Cytoplasm</location>
    </subcellularLocation>
</comment>
<dbReference type="RefSeq" id="WP_139562176.1">
    <property type="nucleotide sequence ID" value="NZ_JARBEV010000017.1"/>
</dbReference>
<dbReference type="PANTHER" id="PTHR46268:SF6">
    <property type="entry name" value="UNIVERSAL STRESS PROTEIN UP12"/>
    <property type="match status" value="1"/>
</dbReference>
<dbReference type="SUPFAM" id="SSF52402">
    <property type="entry name" value="Adenine nucleotide alpha hydrolases-like"/>
    <property type="match status" value="1"/>
</dbReference>
<evidence type="ECO:0000256" key="2">
    <source>
        <dbReference type="PIRNR" id="PIRNR006276"/>
    </source>
</evidence>
<dbReference type="PANTHER" id="PTHR46268">
    <property type="entry name" value="STRESS RESPONSE PROTEIN NHAX"/>
    <property type="match status" value="1"/>
</dbReference>
<evidence type="ECO:0000313" key="5">
    <source>
        <dbReference type="Proteomes" id="UP000313312"/>
    </source>
</evidence>
<dbReference type="Gene3D" id="3.40.50.620">
    <property type="entry name" value="HUPs"/>
    <property type="match status" value="1"/>
</dbReference>
<dbReference type="CDD" id="cd00293">
    <property type="entry name" value="USP-like"/>
    <property type="match status" value="1"/>
</dbReference>
<dbReference type="Pfam" id="PF00582">
    <property type="entry name" value="Usp"/>
    <property type="match status" value="1"/>
</dbReference>
<reference evidence="4 5" key="1">
    <citation type="submission" date="2018-05" db="EMBL/GenBank/DDBJ databases">
        <title>Lactobacillus sanfranciscensis Ah4 draft denome sequence.</title>
        <authorList>
            <person name="Zhang G."/>
        </authorList>
    </citation>
    <scope>NUCLEOTIDE SEQUENCE [LARGE SCALE GENOMIC DNA]</scope>
    <source>
        <strain evidence="4 5">Ah4</strain>
    </source>
</reference>
<dbReference type="InterPro" id="IPR014729">
    <property type="entry name" value="Rossmann-like_a/b/a_fold"/>
</dbReference>
<accession>A0A5C4TIL6</accession>
<evidence type="ECO:0000256" key="1">
    <source>
        <dbReference type="ARBA" id="ARBA00008791"/>
    </source>
</evidence>
<keyword evidence="2" id="KW-0963">Cytoplasm</keyword>
<comment type="similarity">
    <text evidence="1 2">Belongs to the universal stress protein A family.</text>
</comment>
<name>A0A5C4TIL6_FRUSA</name>
<evidence type="ECO:0000259" key="3">
    <source>
        <dbReference type="Pfam" id="PF00582"/>
    </source>
</evidence>
<feature type="domain" description="UspA" evidence="3">
    <location>
        <begin position="4"/>
        <end position="146"/>
    </location>
</feature>
<sequence length="156" mass="17252">MYNEYKNILVPVDGSKYAEAAVAKAAEVAIRNEGRLDILSVINTTSFGFTYGVLSDDAITQIVDGELDYLKDLVKKISTKTGFENIHMHVRFGNPKNVITYDFPKDYHTDLIMMGATGKNAAERLLVGSTASYVNSHAKCDVMIVRTSLKNQPITK</sequence>
<dbReference type="Proteomes" id="UP000313312">
    <property type="component" value="Unassembled WGS sequence"/>
</dbReference>